<evidence type="ECO:0000313" key="4">
    <source>
        <dbReference type="Proteomes" id="UP000269721"/>
    </source>
</evidence>
<accession>A0A4P9WJJ3</accession>
<sequence length="787" mass="86226">MSLPHALSRSCVSADRAPRISRNASSCPHNSPFRAPLRPCTPRPCTAPTNLPSQTRAISVRAGKAAAEAQLAAARRAKPTFARTNAPPSPPESSKSLNPSDFGRAVGVLRSALTDRNVLVSLVNYRAIAAANQLQLLAPKDFESLVGLVASSDNNADPGKTQENMFGDRNVRPDKETIDLMRSIIADMRQAQAGRARTTADLQVIPEAPYAALMYLCARLEDSEGVVWAWDSMLADGVNPSLATYTIALRTLTKEKLFERAATVLDHLRNNPTRAPDADLYFAIARLHVDTLNVEAIRELLSEMEDRGLPPSLKIRNAFLQVLQRVGRLEELVDAFNGMRAEGLSISNVSFQTLIIAFGAVGDIDRALSYVREMQAAAETNPICAPTTTTYNIVLNMFAKLGGVEWCEKIVGEMRSNGVQLDVVTYTTVMEAYTKDNNIEGARARLDEMLAEGIVPTAAPFCILGNLYARLYDHEALEALYDEMTALRVAPTRTFFGILLRNSTRLGPTKTRLAEMRKLGISPTPQIVYPIMRLLNAHNEPAAELQRLYDDMSRQGRLTTPIATELLIAYCREEGVARAVKSHFSRLFRGARARQLEPEVLEAVLDAMSKQVAGASKTLPASDDRRSWREMLVDARKREAEAAERGDAGVYDGGDALYTADAAAPTAASPTTLAEPPASTVKPTPTRTDDATARTSRLKTYTAATALLEVYAAVLQARKLAPLHSILQKRLVHRIGLLIGKSRLLDVRMDEDPRDYARRVCGIVVQAKREGKHGKRGASEGRRAERH</sequence>
<dbReference type="AlphaFoldDB" id="A0A4P9WJJ3"/>
<organism evidence="3 4">
    <name type="scientific">Blyttiomyces helicus</name>
    <dbReference type="NCBI Taxonomy" id="388810"/>
    <lineage>
        <taxon>Eukaryota</taxon>
        <taxon>Fungi</taxon>
        <taxon>Fungi incertae sedis</taxon>
        <taxon>Chytridiomycota</taxon>
        <taxon>Chytridiomycota incertae sedis</taxon>
        <taxon>Chytridiomycetes</taxon>
        <taxon>Chytridiomycetes incertae sedis</taxon>
        <taxon>Blyttiomyces</taxon>
    </lineage>
</organism>
<dbReference type="PANTHER" id="PTHR46862:SF5">
    <property type="entry name" value="OS02G0170000 PROTEIN"/>
    <property type="match status" value="1"/>
</dbReference>
<dbReference type="PANTHER" id="PTHR46862">
    <property type="entry name" value="OS07G0661900 PROTEIN"/>
    <property type="match status" value="1"/>
</dbReference>
<feature type="region of interest" description="Disordered" evidence="2">
    <location>
        <begin position="72"/>
        <end position="100"/>
    </location>
</feature>
<protein>
    <recommendedName>
        <fullName evidence="5">Pentacotripeptide-repeat region of PRORP domain-containing protein</fullName>
    </recommendedName>
</protein>
<dbReference type="InterPro" id="IPR011990">
    <property type="entry name" value="TPR-like_helical_dom_sf"/>
</dbReference>
<feature type="repeat" description="PPR" evidence="1">
    <location>
        <begin position="387"/>
        <end position="421"/>
    </location>
</feature>
<evidence type="ECO:0000256" key="1">
    <source>
        <dbReference type="PROSITE-ProRule" id="PRU00708"/>
    </source>
</evidence>
<evidence type="ECO:0000313" key="3">
    <source>
        <dbReference type="EMBL" id="RKO92532.1"/>
    </source>
</evidence>
<feature type="region of interest" description="Disordered" evidence="2">
    <location>
        <begin position="667"/>
        <end position="695"/>
    </location>
</feature>
<proteinExistence type="predicted"/>
<feature type="repeat" description="PPR" evidence="1">
    <location>
        <begin position="422"/>
        <end position="456"/>
    </location>
</feature>
<evidence type="ECO:0000256" key="2">
    <source>
        <dbReference type="SAM" id="MobiDB-lite"/>
    </source>
</evidence>
<evidence type="ECO:0008006" key="5">
    <source>
        <dbReference type="Google" id="ProtNLM"/>
    </source>
</evidence>
<dbReference type="OrthoDB" id="2132482at2759"/>
<dbReference type="NCBIfam" id="TIGR00756">
    <property type="entry name" value="PPR"/>
    <property type="match status" value="2"/>
</dbReference>
<feature type="compositionally biased region" description="Low complexity" evidence="2">
    <location>
        <begin position="667"/>
        <end position="686"/>
    </location>
</feature>
<reference evidence="4" key="1">
    <citation type="journal article" date="2018" name="Nat. Microbiol.">
        <title>Leveraging single-cell genomics to expand the fungal tree of life.</title>
        <authorList>
            <person name="Ahrendt S.R."/>
            <person name="Quandt C.A."/>
            <person name="Ciobanu D."/>
            <person name="Clum A."/>
            <person name="Salamov A."/>
            <person name="Andreopoulos B."/>
            <person name="Cheng J.F."/>
            <person name="Woyke T."/>
            <person name="Pelin A."/>
            <person name="Henrissat B."/>
            <person name="Reynolds N.K."/>
            <person name="Benny G.L."/>
            <person name="Smith M.E."/>
            <person name="James T.Y."/>
            <person name="Grigoriev I.V."/>
        </authorList>
    </citation>
    <scope>NUCLEOTIDE SEQUENCE [LARGE SCALE GENOMIC DNA]</scope>
</reference>
<dbReference type="PROSITE" id="PS51375">
    <property type="entry name" value="PPR"/>
    <property type="match status" value="2"/>
</dbReference>
<dbReference type="Gene3D" id="1.25.40.10">
    <property type="entry name" value="Tetratricopeptide repeat domain"/>
    <property type="match status" value="2"/>
</dbReference>
<gene>
    <name evidence="3" type="ORF">BDK51DRAFT_28358</name>
</gene>
<name>A0A4P9WJJ3_9FUNG</name>
<dbReference type="Proteomes" id="UP000269721">
    <property type="component" value="Unassembled WGS sequence"/>
</dbReference>
<keyword evidence="4" id="KW-1185">Reference proteome</keyword>
<dbReference type="Pfam" id="PF01535">
    <property type="entry name" value="PPR"/>
    <property type="match status" value="1"/>
</dbReference>
<dbReference type="InterPro" id="IPR002885">
    <property type="entry name" value="PPR_rpt"/>
</dbReference>
<dbReference type="EMBL" id="KZ994597">
    <property type="protein sequence ID" value="RKO92532.1"/>
    <property type="molecule type" value="Genomic_DNA"/>
</dbReference>
<feature type="region of interest" description="Disordered" evidence="2">
    <location>
        <begin position="1"/>
        <end position="38"/>
    </location>
</feature>
<dbReference type="Pfam" id="PF13041">
    <property type="entry name" value="PPR_2"/>
    <property type="match status" value="1"/>
</dbReference>